<dbReference type="KEGG" id="nef:GP480_02095"/>
<evidence type="ECO:0000256" key="1">
    <source>
        <dbReference type="ARBA" id="ARBA00004651"/>
    </source>
</evidence>
<keyword evidence="5 7" id="KW-1133">Transmembrane helix</keyword>
<keyword evidence="4 7" id="KW-0812">Transmembrane</keyword>
<gene>
    <name evidence="8" type="ORF">GP480_02095</name>
</gene>
<evidence type="ECO:0000313" key="9">
    <source>
        <dbReference type="Proteomes" id="UP000464912"/>
    </source>
</evidence>
<evidence type="ECO:0000313" key="8">
    <source>
        <dbReference type="EMBL" id="QHD65238.1"/>
    </source>
</evidence>
<comment type="similarity">
    <text evidence="2">Belongs to the CPA3 antiporters (TC 2.A.63) subunit E family.</text>
</comment>
<protein>
    <recommendedName>
        <fullName evidence="10">Na+/H+ antiporter subunit E</fullName>
    </recommendedName>
</protein>
<keyword evidence="9" id="KW-1185">Reference proteome</keyword>
<evidence type="ECO:0000256" key="3">
    <source>
        <dbReference type="ARBA" id="ARBA00022475"/>
    </source>
</evidence>
<evidence type="ECO:0008006" key="10">
    <source>
        <dbReference type="Google" id="ProtNLM"/>
    </source>
</evidence>
<dbReference type="GO" id="GO:0005886">
    <property type="term" value="C:plasma membrane"/>
    <property type="evidence" value="ECO:0007669"/>
    <property type="project" value="UniProtKB-SubCell"/>
</dbReference>
<evidence type="ECO:0000256" key="4">
    <source>
        <dbReference type="ARBA" id="ARBA00022692"/>
    </source>
</evidence>
<evidence type="ECO:0000256" key="7">
    <source>
        <dbReference type="SAM" id="Phobius"/>
    </source>
</evidence>
<name>A0A6P1GA99_9RICK</name>
<dbReference type="Pfam" id="PF01899">
    <property type="entry name" value="MNHE"/>
    <property type="match status" value="1"/>
</dbReference>
<dbReference type="PANTHER" id="PTHR34584">
    <property type="entry name" value="NA(+)/H(+) ANTIPORTER SUBUNIT E1"/>
    <property type="match status" value="1"/>
</dbReference>
<dbReference type="GO" id="GO:0008324">
    <property type="term" value="F:monoatomic cation transmembrane transporter activity"/>
    <property type="evidence" value="ECO:0007669"/>
    <property type="project" value="InterPro"/>
</dbReference>
<reference evidence="8 9" key="1">
    <citation type="journal article" date="2020" name="MBio">
        <title>Erratum for Teymournejad et al., 'Isolation and Molecular Analysis of a Novel Neorickettsia Species That Causes Potomac Horse Fever'.</title>
        <authorList>
            <person name="Teymournejad O."/>
            <person name="Lin M."/>
            <person name="Bekebrede H."/>
            <person name="Kamr A."/>
            <person name="Toribio R.E."/>
            <person name="Arroyo L.G."/>
            <person name="Baird J.D."/>
            <person name="Rikihisa Y."/>
        </authorList>
    </citation>
    <scope>NUCLEOTIDE SEQUENCE [LARGE SCALE GENOMIC DNA]</scope>
    <source>
        <strain evidence="8 9">Fin17</strain>
    </source>
</reference>
<evidence type="ECO:0000256" key="6">
    <source>
        <dbReference type="ARBA" id="ARBA00023136"/>
    </source>
</evidence>
<dbReference type="PANTHER" id="PTHR34584:SF1">
    <property type="entry name" value="NA(+)_H(+) ANTIPORTER SUBUNIT E1"/>
    <property type="match status" value="1"/>
</dbReference>
<evidence type="ECO:0000256" key="2">
    <source>
        <dbReference type="ARBA" id="ARBA00006228"/>
    </source>
</evidence>
<organism evidence="8 9">
    <name type="scientific">Neorickettsia findlayensis</name>
    <dbReference type="NCBI Taxonomy" id="2686014"/>
    <lineage>
        <taxon>Bacteria</taxon>
        <taxon>Pseudomonadati</taxon>
        <taxon>Pseudomonadota</taxon>
        <taxon>Alphaproteobacteria</taxon>
        <taxon>Rickettsiales</taxon>
        <taxon>Anaplasmataceae</taxon>
        <taxon>Neorickettsia</taxon>
    </lineage>
</organism>
<dbReference type="InterPro" id="IPR002758">
    <property type="entry name" value="Cation_antiport_E"/>
</dbReference>
<keyword evidence="6 7" id="KW-0472">Membrane</keyword>
<dbReference type="Proteomes" id="UP000464912">
    <property type="component" value="Chromosome"/>
</dbReference>
<dbReference type="RefSeq" id="WP_160095447.1">
    <property type="nucleotide sequence ID" value="NZ_CP047224.1"/>
</dbReference>
<dbReference type="EMBL" id="CP047224">
    <property type="protein sequence ID" value="QHD65238.1"/>
    <property type="molecule type" value="Genomic_DNA"/>
</dbReference>
<reference evidence="8 9" key="2">
    <citation type="journal article" date="2020" name="MBio">
        <title>Isolation and Molecular Analysis of a Novel Neorickettsia Species That Causes Potomac Horse Fever.</title>
        <authorList>
            <person name="Teymournejad O."/>
            <person name="Lin M."/>
            <person name="Bekebrede H."/>
            <person name="Kamr A."/>
            <person name="Toribio R.E."/>
            <person name="Arroyo L.G."/>
            <person name="Baird J.D."/>
            <person name="Rikihisa Y."/>
        </authorList>
    </citation>
    <scope>NUCLEOTIDE SEQUENCE [LARGE SCALE GENOMIC DNA]</scope>
    <source>
        <strain evidence="8 9">Fin17</strain>
    </source>
</reference>
<proteinExistence type="inferred from homology"/>
<feature type="transmembrane region" description="Helical" evidence="7">
    <location>
        <begin position="60"/>
        <end position="79"/>
    </location>
</feature>
<comment type="subcellular location">
    <subcellularLocation>
        <location evidence="1">Cell membrane</location>
        <topology evidence="1">Multi-pass membrane protein</topology>
    </subcellularLocation>
</comment>
<keyword evidence="3" id="KW-1003">Cell membrane</keyword>
<evidence type="ECO:0000256" key="5">
    <source>
        <dbReference type="ARBA" id="ARBA00022989"/>
    </source>
</evidence>
<sequence length="158" mass="18247">MHKGFMLPILSLIAFWLILSGQKSMFLFVFGLSAAALSYVSYLFFLRSSFDFSVVFSFRFLRYVLWLIAQIFLSSFSLLKLVYSSHIPHLNCSRQFVTEEELFENDVINVIFGLSVTLTPGTVTVMMDNQRICFHCFSKEFTSGISEMKKRISDSLLR</sequence>
<dbReference type="AlphaFoldDB" id="A0A6P1GA99"/>
<accession>A0A6P1GA99</accession>